<dbReference type="PANTHER" id="PTHR45436">
    <property type="entry name" value="SENSOR HISTIDINE KINASE YKOH"/>
    <property type="match status" value="1"/>
</dbReference>
<evidence type="ECO:0000256" key="11">
    <source>
        <dbReference type="SAM" id="Phobius"/>
    </source>
</evidence>
<dbReference type="InterPro" id="IPR003661">
    <property type="entry name" value="HisK_dim/P_dom"/>
</dbReference>
<dbReference type="PROSITE" id="PS50109">
    <property type="entry name" value="HIS_KIN"/>
    <property type="match status" value="1"/>
</dbReference>
<dbReference type="Pfam" id="PF00512">
    <property type="entry name" value="HisKA"/>
    <property type="match status" value="1"/>
</dbReference>
<dbReference type="GO" id="GO:0016020">
    <property type="term" value="C:membrane"/>
    <property type="evidence" value="ECO:0007669"/>
    <property type="project" value="UniProtKB-SubCell"/>
</dbReference>
<dbReference type="SUPFAM" id="SSF47384">
    <property type="entry name" value="Homodimeric domain of signal transducing histidine kinase"/>
    <property type="match status" value="1"/>
</dbReference>
<gene>
    <name evidence="14" type="ORF">SAMN05216203_3112</name>
</gene>
<dbReference type="InterPro" id="IPR050428">
    <property type="entry name" value="TCS_sensor_his_kinase"/>
</dbReference>
<accession>A0A1I6JPD2</accession>
<evidence type="ECO:0000256" key="7">
    <source>
        <dbReference type="ARBA" id="ARBA00022777"/>
    </source>
</evidence>
<keyword evidence="9" id="KW-0902">Two-component regulatory system</keyword>
<feature type="transmembrane region" description="Helical" evidence="11">
    <location>
        <begin position="373"/>
        <end position="392"/>
    </location>
</feature>
<dbReference type="EMBL" id="FOYW01000003">
    <property type="protein sequence ID" value="SFR80771.1"/>
    <property type="molecule type" value="Genomic_DNA"/>
</dbReference>
<dbReference type="InterPro" id="IPR003594">
    <property type="entry name" value="HATPase_dom"/>
</dbReference>
<dbReference type="OrthoDB" id="6735159at2"/>
<dbReference type="CDD" id="cd00082">
    <property type="entry name" value="HisKA"/>
    <property type="match status" value="1"/>
</dbReference>
<evidence type="ECO:0000256" key="9">
    <source>
        <dbReference type="ARBA" id="ARBA00023012"/>
    </source>
</evidence>
<dbReference type="RefSeq" id="WP_092015238.1">
    <property type="nucleotide sequence ID" value="NZ_FOYW01000003.1"/>
</dbReference>
<dbReference type="InterPro" id="IPR003660">
    <property type="entry name" value="HAMP_dom"/>
</dbReference>
<dbReference type="Gene3D" id="1.10.287.130">
    <property type="match status" value="1"/>
</dbReference>
<name>A0A1I6JPD2_9GAMM</name>
<feature type="domain" description="HAMP" evidence="13">
    <location>
        <begin position="388"/>
        <end position="443"/>
    </location>
</feature>
<evidence type="ECO:0000256" key="3">
    <source>
        <dbReference type="ARBA" id="ARBA00012438"/>
    </source>
</evidence>
<evidence type="ECO:0000256" key="8">
    <source>
        <dbReference type="ARBA" id="ARBA00022989"/>
    </source>
</evidence>
<evidence type="ECO:0000256" key="6">
    <source>
        <dbReference type="ARBA" id="ARBA00022692"/>
    </source>
</evidence>
<proteinExistence type="predicted"/>
<dbReference type="Proteomes" id="UP000198644">
    <property type="component" value="Unassembled WGS sequence"/>
</dbReference>
<evidence type="ECO:0000256" key="4">
    <source>
        <dbReference type="ARBA" id="ARBA00022553"/>
    </source>
</evidence>
<sequence>MTLKRQLLLASLLMLMIPWAGLQFVLELDEALRDQAAEQLGTQARRMASLAETELSSVPPVEHRNDIIYASQLSGPPNLDGYADDWPGYEYDDQPWQTVHGDSTELSWQASVHGRHLYLLIRTNWGRPVYFNPAAPGQPHEFLRLRWQDEGKIRERLVRTAAPGRVVGQVPDTARRQDHRVTGHWESRSDGYQLELRLPRPGFGERLGFEVVWPDPDNPEISHSLGTSQQPPSTLGGRLPELEARLDDLLAVGQRVLVREPAGWVTGHGHRPLADATTDLDDLGPLEILERIVLNGLRALVRLNQPEPAAFDASSEYLADRPGPGLVEHPDGERLLMVTEPLEDGRLLVLEQTLDRILALSGSTLGSVIARSALLIVALMLVLLGYASWLSWRIARLQKAVRASVDPDGRILAGVPASSAKDELGELSRQFSQMVERLQGYTDYLESFSRRLSHELKTPVAVIRSSLDNLDHASSDKERRNYRDRARAATDRLSQILQGMSEAARLEQSFDHAEKETFDLDPVLRETAGAYQALAPEHRIRYQGPDHGAPLTGSPELMVQMLDKLVDNARDFTPEGGLILITLSRQGDQLQLTVFNEGSALPEALARDIFNPFVSIRGGNAEGHLGQGLLIVRLIAEHHGGRVRADNHCSDGLEGARFRIDLPAAP</sequence>
<evidence type="ECO:0000256" key="10">
    <source>
        <dbReference type="ARBA" id="ARBA00023136"/>
    </source>
</evidence>
<dbReference type="PROSITE" id="PS50885">
    <property type="entry name" value="HAMP"/>
    <property type="match status" value="1"/>
</dbReference>
<dbReference type="Gene3D" id="3.30.565.10">
    <property type="entry name" value="Histidine kinase-like ATPase, C-terminal domain"/>
    <property type="match status" value="1"/>
</dbReference>
<keyword evidence="5" id="KW-0808">Transferase</keyword>
<reference evidence="14 15" key="1">
    <citation type="submission" date="2016-10" db="EMBL/GenBank/DDBJ databases">
        <authorList>
            <person name="de Groot N.N."/>
        </authorList>
    </citation>
    <scope>NUCLEOTIDE SEQUENCE [LARGE SCALE GENOMIC DNA]</scope>
    <source>
        <strain evidence="14 15">CGMCC 1.9167</strain>
    </source>
</reference>
<keyword evidence="10 11" id="KW-0472">Membrane</keyword>
<dbReference type="SMART" id="SM00388">
    <property type="entry name" value="HisKA"/>
    <property type="match status" value="1"/>
</dbReference>
<evidence type="ECO:0000256" key="1">
    <source>
        <dbReference type="ARBA" id="ARBA00000085"/>
    </source>
</evidence>
<dbReference type="Pfam" id="PF02518">
    <property type="entry name" value="HATPase_c"/>
    <property type="match status" value="1"/>
</dbReference>
<dbReference type="InterPro" id="IPR004358">
    <property type="entry name" value="Sig_transdc_His_kin-like_C"/>
</dbReference>
<dbReference type="PANTHER" id="PTHR45436:SF5">
    <property type="entry name" value="SENSOR HISTIDINE KINASE TRCS"/>
    <property type="match status" value="1"/>
</dbReference>
<dbReference type="SMART" id="SM00387">
    <property type="entry name" value="HATPase_c"/>
    <property type="match status" value="1"/>
</dbReference>
<dbReference type="InterPro" id="IPR005467">
    <property type="entry name" value="His_kinase_dom"/>
</dbReference>
<evidence type="ECO:0000313" key="14">
    <source>
        <dbReference type="EMBL" id="SFR80771.1"/>
    </source>
</evidence>
<evidence type="ECO:0000256" key="5">
    <source>
        <dbReference type="ARBA" id="ARBA00022679"/>
    </source>
</evidence>
<dbReference type="AlphaFoldDB" id="A0A1I6JPD2"/>
<dbReference type="EC" id="2.7.13.3" evidence="3"/>
<evidence type="ECO:0000256" key="2">
    <source>
        <dbReference type="ARBA" id="ARBA00004370"/>
    </source>
</evidence>
<keyword evidence="15" id="KW-1185">Reference proteome</keyword>
<keyword evidence="4" id="KW-0597">Phosphoprotein</keyword>
<dbReference type="PRINTS" id="PR00344">
    <property type="entry name" value="BCTRLSENSOR"/>
</dbReference>
<keyword evidence="8 11" id="KW-1133">Transmembrane helix</keyword>
<organism evidence="14 15">
    <name type="scientific">Marinobacter daqiaonensis</name>
    <dbReference type="NCBI Taxonomy" id="650891"/>
    <lineage>
        <taxon>Bacteria</taxon>
        <taxon>Pseudomonadati</taxon>
        <taxon>Pseudomonadota</taxon>
        <taxon>Gammaproteobacteria</taxon>
        <taxon>Pseudomonadales</taxon>
        <taxon>Marinobacteraceae</taxon>
        <taxon>Marinobacter</taxon>
    </lineage>
</organism>
<dbReference type="Gene3D" id="6.10.340.10">
    <property type="match status" value="1"/>
</dbReference>
<keyword evidence="7 14" id="KW-0418">Kinase</keyword>
<keyword evidence="6 11" id="KW-0812">Transmembrane</keyword>
<evidence type="ECO:0000259" key="12">
    <source>
        <dbReference type="PROSITE" id="PS50109"/>
    </source>
</evidence>
<dbReference type="CDD" id="cd06225">
    <property type="entry name" value="HAMP"/>
    <property type="match status" value="1"/>
</dbReference>
<dbReference type="SUPFAM" id="SSF55874">
    <property type="entry name" value="ATPase domain of HSP90 chaperone/DNA topoisomerase II/histidine kinase"/>
    <property type="match status" value="1"/>
</dbReference>
<comment type="catalytic activity">
    <reaction evidence="1">
        <text>ATP + protein L-histidine = ADP + protein N-phospho-L-histidine.</text>
        <dbReference type="EC" id="2.7.13.3"/>
    </reaction>
</comment>
<comment type="subcellular location">
    <subcellularLocation>
        <location evidence="2">Membrane</location>
    </subcellularLocation>
</comment>
<dbReference type="InterPro" id="IPR036097">
    <property type="entry name" value="HisK_dim/P_sf"/>
</dbReference>
<evidence type="ECO:0000313" key="15">
    <source>
        <dbReference type="Proteomes" id="UP000198644"/>
    </source>
</evidence>
<dbReference type="STRING" id="650891.SAMN05216203_3112"/>
<protein>
    <recommendedName>
        <fullName evidence="3">histidine kinase</fullName>
        <ecNumber evidence="3">2.7.13.3</ecNumber>
    </recommendedName>
</protein>
<dbReference type="InterPro" id="IPR036890">
    <property type="entry name" value="HATPase_C_sf"/>
</dbReference>
<dbReference type="GO" id="GO:0000155">
    <property type="term" value="F:phosphorelay sensor kinase activity"/>
    <property type="evidence" value="ECO:0007669"/>
    <property type="project" value="InterPro"/>
</dbReference>
<feature type="domain" description="Histidine kinase" evidence="12">
    <location>
        <begin position="451"/>
        <end position="666"/>
    </location>
</feature>
<evidence type="ECO:0000259" key="13">
    <source>
        <dbReference type="PROSITE" id="PS50885"/>
    </source>
</evidence>